<gene>
    <name evidence="7" type="ORF">BDV96DRAFT_549011</name>
</gene>
<dbReference type="GO" id="GO:0016593">
    <property type="term" value="C:Cdc73/Paf1 complex"/>
    <property type="evidence" value="ECO:0007669"/>
    <property type="project" value="InterPro"/>
</dbReference>
<dbReference type="Gene3D" id="3.40.50.11990">
    <property type="entry name" value="RNA polymerase II accessory factor, Cdc73 C-terminal domain"/>
    <property type="match status" value="1"/>
</dbReference>
<dbReference type="EMBL" id="ML977328">
    <property type="protein sequence ID" value="KAF2113259.1"/>
    <property type="molecule type" value="Genomic_DNA"/>
</dbReference>
<keyword evidence="8" id="KW-1185">Reference proteome</keyword>
<comment type="subcellular location">
    <subcellularLocation>
        <location evidence="1">Nucleus</location>
    </subcellularLocation>
</comment>
<feature type="compositionally biased region" description="Low complexity" evidence="5">
    <location>
        <begin position="229"/>
        <end position="241"/>
    </location>
</feature>
<dbReference type="InterPro" id="IPR031336">
    <property type="entry name" value="CDC73_C"/>
</dbReference>
<evidence type="ECO:0000259" key="6">
    <source>
        <dbReference type="Pfam" id="PF05179"/>
    </source>
</evidence>
<keyword evidence="3" id="KW-0804">Transcription</keyword>
<dbReference type="PANTHER" id="PTHR12466">
    <property type="entry name" value="CDC73 DOMAIN PROTEIN"/>
    <property type="match status" value="1"/>
</dbReference>
<evidence type="ECO:0000256" key="4">
    <source>
        <dbReference type="ARBA" id="ARBA00023242"/>
    </source>
</evidence>
<dbReference type="Proteomes" id="UP000799770">
    <property type="component" value="Unassembled WGS sequence"/>
</dbReference>
<name>A0A6A5Z1C3_9PLEO</name>
<evidence type="ECO:0000256" key="1">
    <source>
        <dbReference type="ARBA" id="ARBA00004123"/>
    </source>
</evidence>
<proteinExistence type="inferred from homology"/>
<keyword evidence="4" id="KW-0539">Nucleus</keyword>
<evidence type="ECO:0000313" key="7">
    <source>
        <dbReference type="EMBL" id="KAF2113259.1"/>
    </source>
</evidence>
<dbReference type="GO" id="GO:0006368">
    <property type="term" value="P:transcription elongation by RNA polymerase II"/>
    <property type="evidence" value="ECO:0007669"/>
    <property type="project" value="InterPro"/>
</dbReference>
<evidence type="ECO:0000256" key="3">
    <source>
        <dbReference type="ARBA" id="ARBA00023163"/>
    </source>
</evidence>
<dbReference type="GO" id="GO:0000993">
    <property type="term" value="F:RNA polymerase II complex binding"/>
    <property type="evidence" value="ECO:0007669"/>
    <property type="project" value="TreeGrafter"/>
</dbReference>
<evidence type="ECO:0000313" key="8">
    <source>
        <dbReference type="Proteomes" id="UP000799770"/>
    </source>
</evidence>
<reference evidence="7" key="1">
    <citation type="journal article" date="2020" name="Stud. Mycol.">
        <title>101 Dothideomycetes genomes: a test case for predicting lifestyles and emergence of pathogens.</title>
        <authorList>
            <person name="Haridas S."/>
            <person name="Albert R."/>
            <person name="Binder M."/>
            <person name="Bloem J."/>
            <person name="Labutti K."/>
            <person name="Salamov A."/>
            <person name="Andreopoulos B."/>
            <person name="Baker S."/>
            <person name="Barry K."/>
            <person name="Bills G."/>
            <person name="Bluhm B."/>
            <person name="Cannon C."/>
            <person name="Castanera R."/>
            <person name="Culley D."/>
            <person name="Daum C."/>
            <person name="Ezra D."/>
            <person name="Gonzalez J."/>
            <person name="Henrissat B."/>
            <person name="Kuo A."/>
            <person name="Liang C."/>
            <person name="Lipzen A."/>
            <person name="Lutzoni F."/>
            <person name="Magnuson J."/>
            <person name="Mondo S."/>
            <person name="Nolan M."/>
            <person name="Ohm R."/>
            <person name="Pangilinan J."/>
            <person name="Park H.-J."/>
            <person name="Ramirez L."/>
            <person name="Alfaro M."/>
            <person name="Sun H."/>
            <person name="Tritt A."/>
            <person name="Yoshinaga Y."/>
            <person name="Zwiers L.-H."/>
            <person name="Turgeon B."/>
            <person name="Goodwin S."/>
            <person name="Spatafora J."/>
            <person name="Crous P."/>
            <person name="Grigoriev I."/>
        </authorList>
    </citation>
    <scope>NUCLEOTIDE SEQUENCE</scope>
    <source>
        <strain evidence="7">CBS 627.86</strain>
    </source>
</reference>
<evidence type="ECO:0000256" key="5">
    <source>
        <dbReference type="SAM" id="MobiDB-lite"/>
    </source>
</evidence>
<dbReference type="PANTHER" id="PTHR12466:SF8">
    <property type="entry name" value="PARAFIBROMIN"/>
    <property type="match status" value="1"/>
</dbReference>
<dbReference type="FunFam" id="3.40.50.11990:FF:000003">
    <property type="entry name" value="Pol II transcription elongation factor subunit Cdc73"/>
    <property type="match status" value="1"/>
</dbReference>
<dbReference type="OrthoDB" id="2186602at2759"/>
<dbReference type="InterPro" id="IPR038103">
    <property type="entry name" value="CDC73_C_sf"/>
</dbReference>
<accession>A0A6A5Z1C3</accession>
<comment type="similarity">
    <text evidence="2">Belongs to the CDC73 family.</text>
</comment>
<dbReference type="GO" id="GO:0032968">
    <property type="term" value="P:positive regulation of transcription elongation by RNA polymerase II"/>
    <property type="evidence" value="ECO:0007669"/>
    <property type="project" value="TreeGrafter"/>
</dbReference>
<organism evidence="7 8">
    <name type="scientific">Lophiotrema nucula</name>
    <dbReference type="NCBI Taxonomy" id="690887"/>
    <lineage>
        <taxon>Eukaryota</taxon>
        <taxon>Fungi</taxon>
        <taxon>Dikarya</taxon>
        <taxon>Ascomycota</taxon>
        <taxon>Pezizomycotina</taxon>
        <taxon>Dothideomycetes</taxon>
        <taxon>Pleosporomycetidae</taxon>
        <taxon>Pleosporales</taxon>
        <taxon>Lophiotremataceae</taxon>
        <taxon>Lophiotrema</taxon>
    </lineage>
</organism>
<protein>
    <submittedName>
        <fullName evidence="7">RNA pol II accessory factor, Cdc73 family-domain-containing protein</fullName>
    </submittedName>
</protein>
<dbReference type="InterPro" id="IPR007852">
    <property type="entry name" value="Cdc73/Parafibromin"/>
</dbReference>
<feature type="domain" description="Cell division control protein 73 C-terminal" evidence="6">
    <location>
        <begin position="254"/>
        <end position="412"/>
    </location>
</feature>
<evidence type="ECO:0000256" key="2">
    <source>
        <dbReference type="ARBA" id="ARBA00010427"/>
    </source>
</evidence>
<dbReference type="Pfam" id="PF05179">
    <property type="entry name" value="CDC73_C"/>
    <property type="match status" value="1"/>
</dbReference>
<dbReference type="AlphaFoldDB" id="A0A6A5Z1C3"/>
<sequence>MASQPPKAELEDPLSNLRLSIKHASPPVLANSPDPSSSADVVDKLSQATHISFTIAAPGIEHSQTFEITTPTRFKVNDQNVNLRDVYFAWLNKDSSLADYIAAVTDLNEELPSGAGGSVQNLSFAQKIELIGWLSGEVESSDSIDPLGGAAGAAAAADSAAIAGGKGVPFQQNGGTVSTAGGKMVDARLLQIYDGERKMGDHNTVLRGAKPTDFSNLRQTAKLFFKSGNTPNTANPTNLPSRPLPPPSKPSRRHEQPIILLSPSPSSLVSMANSKQFLDEGVYIPPGATDASSTNMVQLNRIIPSIDPARPLRFILVDSTQNFKPTYWPRVVAIFTTGQTWQFKSYKYTNPAELFSHYPGVYVGWQGEEPPENVGQLGRGVLSVKVDKWTGNTSGRWRDREVVEMIWGRIEEGMRRRGWTRDGPGLSGSGSGR</sequence>
<feature type="region of interest" description="Disordered" evidence="5">
    <location>
        <begin position="226"/>
        <end position="254"/>
    </location>
</feature>